<feature type="compositionally biased region" description="Basic and acidic residues" evidence="1">
    <location>
        <begin position="172"/>
        <end position="187"/>
    </location>
</feature>
<feature type="region of interest" description="Disordered" evidence="1">
    <location>
        <begin position="55"/>
        <end position="133"/>
    </location>
</feature>
<sequence>MQQIRIDNRLPTKLDMCPTIIPPTKAPMLATQLVTVDLLEEKTYSSESLCIRQAKSKDENHDRNATTQQVQTLPSHLDVVGNGSGEDNSQKVSESVTLLQKTRNESSGLDRTVVQSGSGSISVNTTQHDTENGTNTQELFVSGHTVGTKLNASHQQDVETQRPFSSVSVTEVTKHDTTNRSQHEHQGDTPGDLLDVLTEVMGKCSSIERHREEIVRVPSPCHEGRGEHNPLTSRDQSKTWQWVQQVSVGPHHGLGRNKVCDSCFSIVRDRSERKAHRTDDFSVQVDAFVVFLFDRHGFLVAHL</sequence>
<proteinExistence type="predicted"/>
<feature type="region of interest" description="Disordered" evidence="1">
    <location>
        <begin position="152"/>
        <end position="191"/>
    </location>
</feature>
<reference evidence="2" key="1">
    <citation type="journal article" date="2021" name="Open Biol.">
        <title>Shared evolutionary footprints suggest mitochondrial oxidative damage underlies multiple complex I losses in fungi.</title>
        <authorList>
            <person name="Schikora-Tamarit M.A."/>
            <person name="Marcet-Houben M."/>
            <person name="Nosek J."/>
            <person name="Gabaldon T."/>
        </authorList>
    </citation>
    <scope>NUCLEOTIDE SEQUENCE</scope>
    <source>
        <strain evidence="2">CBS6075</strain>
    </source>
</reference>
<evidence type="ECO:0000256" key="1">
    <source>
        <dbReference type="SAM" id="MobiDB-lite"/>
    </source>
</evidence>
<evidence type="ECO:0000313" key="3">
    <source>
        <dbReference type="Proteomes" id="UP000769157"/>
    </source>
</evidence>
<gene>
    <name evidence="2" type="ORF">OGAPHI_005387</name>
</gene>
<dbReference type="Proteomes" id="UP000769157">
    <property type="component" value="Unassembled WGS sequence"/>
</dbReference>
<feature type="compositionally biased region" description="Polar residues" evidence="1">
    <location>
        <begin position="65"/>
        <end position="74"/>
    </location>
</feature>
<dbReference type="EMBL" id="JAEUBE010000375">
    <property type="protein sequence ID" value="KAH3663397.1"/>
    <property type="molecule type" value="Genomic_DNA"/>
</dbReference>
<organism evidence="2 3">
    <name type="scientific">Ogataea philodendri</name>
    <dbReference type="NCBI Taxonomy" id="1378263"/>
    <lineage>
        <taxon>Eukaryota</taxon>
        <taxon>Fungi</taxon>
        <taxon>Dikarya</taxon>
        <taxon>Ascomycota</taxon>
        <taxon>Saccharomycotina</taxon>
        <taxon>Pichiomycetes</taxon>
        <taxon>Pichiales</taxon>
        <taxon>Pichiaceae</taxon>
        <taxon>Ogataea</taxon>
    </lineage>
</organism>
<keyword evidence="3" id="KW-1185">Reference proteome</keyword>
<accession>A0A9P8P1E4</accession>
<feature type="compositionally biased region" description="Basic and acidic residues" evidence="1">
    <location>
        <begin position="55"/>
        <end position="64"/>
    </location>
</feature>
<feature type="compositionally biased region" description="Polar residues" evidence="1">
    <location>
        <begin position="85"/>
        <end position="133"/>
    </location>
</feature>
<name>A0A9P8P1E4_9ASCO</name>
<evidence type="ECO:0000313" key="2">
    <source>
        <dbReference type="EMBL" id="KAH3663397.1"/>
    </source>
</evidence>
<dbReference type="GeneID" id="70237351"/>
<protein>
    <submittedName>
        <fullName evidence="2">Uncharacterized protein</fullName>
    </submittedName>
</protein>
<reference evidence="2" key="2">
    <citation type="submission" date="2021-01" db="EMBL/GenBank/DDBJ databases">
        <authorList>
            <person name="Schikora-Tamarit M.A."/>
        </authorList>
    </citation>
    <scope>NUCLEOTIDE SEQUENCE</scope>
    <source>
        <strain evidence="2">CBS6075</strain>
    </source>
</reference>
<dbReference type="RefSeq" id="XP_046059820.1">
    <property type="nucleotide sequence ID" value="XM_046206565.1"/>
</dbReference>
<feature type="compositionally biased region" description="Polar residues" evidence="1">
    <location>
        <begin position="162"/>
        <end position="171"/>
    </location>
</feature>
<comment type="caution">
    <text evidence="2">The sequence shown here is derived from an EMBL/GenBank/DDBJ whole genome shotgun (WGS) entry which is preliminary data.</text>
</comment>
<dbReference type="AlphaFoldDB" id="A0A9P8P1E4"/>